<evidence type="ECO:0000256" key="1">
    <source>
        <dbReference type="ARBA" id="ARBA00004251"/>
    </source>
</evidence>
<keyword evidence="4" id="KW-0433">Leucine-rich repeat</keyword>
<keyword evidence="11" id="KW-0325">Glycoprotein</keyword>
<dbReference type="PANTHER" id="PTHR48063:SF112">
    <property type="entry name" value="RECEPTOR LIKE PROTEIN 30-LIKE"/>
    <property type="match status" value="1"/>
</dbReference>
<dbReference type="GO" id="GO:0016301">
    <property type="term" value="F:kinase activity"/>
    <property type="evidence" value="ECO:0007669"/>
    <property type="project" value="UniProtKB-KW"/>
</dbReference>
<dbReference type="Pfam" id="PF13516">
    <property type="entry name" value="LRR_6"/>
    <property type="match status" value="1"/>
</dbReference>
<keyword evidence="10 16" id="KW-0675">Receptor</keyword>
<keyword evidence="7" id="KW-0677">Repeat</keyword>
<comment type="caution">
    <text evidence="16">The sequence shown here is derived from an EMBL/GenBank/DDBJ whole genome shotgun (WGS) entry which is preliminary data.</text>
</comment>
<evidence type="ECO:0000256" key="12">
    <source>
        <dbReference type="SAM" id="MobiDB-lite"/>
    </source>
</evidence>
<dbReference type="InterPro" id="IPR003591">
    <property type="entry name" value="Leu-rich_rpt_typical-subtyp"/>
</dbReference>
<dbReference type="PRINTS" id="PR00019">
    <property type="entry name" value="LEURICHRPT"/>
</dbReference>
<evidence type="ECO:0000256" key="7">
    <source>
        <dbReference type="ARBA" id="ARBA00022737"/>
    </source>
</evidence>
<dbReference type="InterPro" id="IPR001611">
    <property type="entry name" value="Leu-rich_rpt"/>
</dbReference>
<evidence type="ECO:0000256" key="14">
    <source>
        <dbReference type="SAM" id="SignalP"/>
    </source>
</evidence>
<keyword evidence="3" id="KW-1003">Cell membrane</keyword>
<keyword evidence="9 13" id="KW-0472">Membrane</keyword>
<dbReference type="GO" id="GO:0005886">
    <property type="term" value="C:plasma membrane"/>
    <property type="evidence" value="ECO:0007669"/>
    <property type="project" value="UniProtKB-SubCell"/>
</dbReference>
<dbReference type="FunFam" id="3.80.10.10:FF:000213">
    <property type="entry name" value="Tyrosine-sulfated glycopeptide receptor 1"/>
    <property type="match status" value="1"/>
</dbReference>
<evidence type="ECO:0000256" key="9">
    <source>
        <dbReference type="ARBA" id="ARBA00023136"/>
    </source>
</evidence>
<reference evidence="16" key="1">
    <citation type="journal article" date="2023" name="GigaByte">
        <title>Genome assembly of the bearded iris, Iris pallida Lam.</title>
        <authorList>
            <person name="Bruccoleri R.E."/>
            <person name="Oakeley E.J."/>
            <person name="Faust A.M.E."/>
            <person name="Altorfer M."/>
            <person name="Dessus-Babus S."/>
            <person name="Burckhardt D."/>
            <person name="Oertli M."/>
            <person name="Naumann U."/>
            <person name="Petersen F."/>
            <person name="Wong J."/>
        </authorList>
    </citation>
    <scope>NUCLEOTIDE SEQUENCE</scope>
    <source>
        <strain evidence="16">GSM-AAB239-AS_SAM_17_03QT</strain>
    </source>
</reference>
<comment type="similarity">
    <text evidence="2">Belongs to the RLP family.</text>
</comment>
<evidence type="ECO:0000256" key="3">
    <source>
        <dbReference type="ARBA" id="ARBA00022475"/>
    </source>
</evidence>
<dbReference type="InterPro" id="IPR032675">
    <property type="entry name" value="LRR_dom_sf"/>
</dbReference>
<dbReference type="InterPro" id="IPR046956">
    <property type="entry name" value="RLP23-like"/>
</dbReference>
<keyword evidence="17" id="KW-1185">Reference proteome</keyword>
<dbReference type="SMART" id="SM00365">
    <property type="entry name" value="LRR_SD22"/>
    <property type="match status" value="8"/>
</dbReference>
<proteinExistence type="inferred from homology"/>
<evidence type="ECO:0000256" key="8">
    <source>
        <dbReference type="ARBA" id="ARBA00022989"/>
    </source>
</evidence>
<dbReference type="EMBL" id="JANAVB010043419">
    <property type="protein sequence ID" value="KAJ6792660.1"/>
    <property type="molecule type" value="Genomic_DNA"/>
</dbReference>
<reference evidence="16" key="2">
    <citation type="submission" date="2023-04" db="EMBL/GenBank/DDBJ databases">
        <authorList>
            <person name="Bruccoleri R.E."/>
            <person name="Oakeley E.J."/>
            <person name="Faust A.-M."/>
            <person name="Dessus-Babus S."/>
            <person name="Altorfer M."/>
            <person name="Burckhardt D."/>
            <person name="Oertli M."/>
            <person name="Naumann U."/>
            <person name="Petersen F."/>
            <person name="Wong J."/>
        </authorList>
    </citation>
    <scope>NUCLEOTIDE SEQUENCE</scope>
    <source>
        <strain evidence="16">GSM-AAB239-AS_SAM_17_03QT</strain>
        <tissue evidence="16">Leaf</tissue>
    </source>
</reference>
<evidence type="ECO:0000256" key="11">
    <source>
        <dbReference type="ARBA" id="ARBA00023180"/>
    </source>
</evidence>
<dbReference type="InterPro" id="IPR013210">
    <property type="entry name" value="LRR_N_plant-typ"/>
</dbReference>
<protein>
    <submittedName>
        <fullName evidence="16">LRR receptor-like serine/threonine-protein kinase GSO1</fullName>
    </submittedName>
</protein>
<evidence type="ECO:0000313" key="16">
    <source>
        <dbReference type="EMBL" id="KAJ6792660.1"/>
    </source>
</evidence>
<feature type="domain" description="Leucine-rich repeat-containing N-terminal plant-type" evidence="15">
    <location>
        <begin position="43"/>
        <end position="83"/>
    </location>
</feature>
<keyword evidence="16" id="KW-0808">Transferase</keyword>
<evidence type="ECO:0000256" key="5">
    <source>
        <dbReference type="ARBA" id="ARBA00022692"/>
    </source>
</evidence>
<dbReference type="FunFam" id="3.80.10.10:FF:000649">
    <property type="entry name" value="Leucine Rich Repeat family protein"/>
    <property type="match status" value="1"/>
</dbReference>
<evidence type="ECO:0000256" key="6">
    <source>
        <dbReference type="ARBA" id="ARBA00022729"/>
    </source>
</evidence>
<evidence type="ECO:0000256" key="4">
    <source>
        <dbReference type="ARBA" id="ARBA00022614"/>
    </source>
</evidence>
<keyword evidence="16" id="KW-0418">Kinase</keyword>
<dbReference type="Pfam" id="PF08263">
    <property type="entry name" value="LRRNT_2"/>
    <property type="match status" value="1"/>
</dbReference>
<accession>A0AAX6DLI0</accession>
<organism evidence="16 17">
    <name type="scientific">Iris pallida</name>
    <name type="common">Sweet iris</name>
    <dbReference type="NCBI Taxonomy" id="29817"/>
    <lineage>
        <taxon>Eukaryota</taxon>
        <taxon>Viridiplantae</taxon>
        <taxon>Streptophyta</taxon>
        <taxon>Embryophyta</taxon>
        <taxon>Tracheophyta</taxon>
        <taxon>Spermatophyta</taxon>
        <taxon>Magnoliopsida</taxon>
        <taxon>Liliopsida</taxon>
        <taxon>Asparagales</taxon>
        <taxon>Iridaceae</taxon>
        <taxon>Iridoideae</taxon>
        <taxon>Irideae</taxon>
        <taxon>Iris</taxon>
    </lineage>
</organism>
<dbReference type="Pfam" id="PF13855">
    <property type="entry name" value="LRR_8"/>
    <property type="match status" value="2"/>
</dbReference>
<feature type="signal peptide" evidence="14">
    <location>
        <begin position="1"/>
        <end position="22"/>
    </location>
</feature>
<evidence type="ECO:0000313" key="17">
    <source>
        <dbReference type="Proteomes" id="UP001140949"/>
    </source>
</evidence>
<dbReference type="PROSITE" id="PS51450">
    <property type="entry name" value="LRR"/>
    <property type="match status" value="1"/>
</dbReference>
<sequence length="968" mass="106858">MARTSILKFWLLILLLCMGAGGVKFCMCNNTIELAEGRRCIETERRALLDIGADICNPDIDWLSSSWRNEGSDCCSWRGIGCDNLTGHVTSLDLRSSNDVYESRCASKLSPSLFDLTHLKHLDLSLNDFSGAPIPELIGSLVNLEYLNLSNAHFGGKVTHQLGNLSNLHSLDLSGSDYYYPMNLYAVELQWLSQTTSLSYLDLSYVNLSGAVDWIHDIKMLPSLSVLKLFDCGLSKVPNAAFANGDNFTSLTVHDLSYNTFSSPLPSWLFNISSLVHLDLSVCGLYGEIPEMIGAMRNLEYLYLAYNHINGSLPIALCNLSSLKLFYLASNKIEGQIPEGVGNLSKLEYFDLSENKIEGQIPEGVGNLSKLEYLFLSDNKIEGRIPEGVGNLSKLEFLDLSDNKIEGQIPSSIWRLCNLGMLDLSSNRISGEVLGIMEGSSICKKNMHFGTGAGLEYLDLGSNNLSGEFPKQLGQLSSLRSLFLSSNSFGGVLRETYFANLTRLEFLNLSHNHFHGTIPNINFSVLQALDLSGNSFFGPLTLPLSSIVGGVLKYLILSQNQLNGSMPMSLCNFTSLRILNLSNNKLTGRIPPCLNMSNQIKVLDLSNNSLTGWIPASIGSLTILQSLHLRNNDLLGRIPKSMKHCNQLVTLDLAENKLSGPIPAWIGKSLLSLRILSLRENQFYGAIPWQLAHLASLQVLDLSHNNLSGTISVPFGNFINMTIVQVNPGSLLTTIDRTSFYYEENLRLSKDGQYIPYTSVLKAVTAIDISSNSLSGEFPRELTRLSGLVILNMSNNHFTGHIPENIGGMGQLESLDLSMNNLSGKIPSSMSNLNFLSHLNLSYNKLSGRIPSGNQLQTLPANSYNGNEGLCGRPLQQCPDDQQRDPRTIGQGKETHDDRSEEIWIYAFSALGFVVGFWASFGTIMMKQSVRRACFYFVDELYDRVYVVLAVNFGRLKTMMAQKSNGRS</sequence>
<dbReference type="Proteomes" id="UP001140949">
    <property type="component" value="Unassembled WGS sequence"/>
</dbReference>
<keyword evidence="6 14" id="KW-0732">Signal</keyword>
<dbReference type="Gene3D" id="3.80.10.10">
    <property type="entry name" value="Ribonuclease Inhibitor"/>
    <property type="match status" value="4"/>
</dbReference>
<dbReference type="Pfam" id="PF00560">
    <property type="entry name" value="LRR_1"/>
    <property type="match status" value="10"/>
</dbReference>
<evidence type="ECO:0000259" key="15">
    <source>
        <dbReference type="Pfam" id="PF08263"/>
    </source>
</evidence>
<feature type="compositionally biased region" description="Basic and acidic residues" evidence="12">
    <location>
        <begin position="881"/>
        <end position="895"/>
    </location>
</feature>
<evidence type="ECO:0000256" key="10">
    <source>
        <dbReference type="ARBA" id="ARBA00023170"/>
    </source>
</evidence>
<feature type="chain" id="PRO_5043780380" evidence="14">
    <location>
        <begin position="23"/>
        <end position="968"/>
    </location>
</feature>
<keyword evidence="8 13" id="KW-1133">Transmembrane helix</keyword>
<dbReference type="PANTHER" id="PTHR48063">
    <property type="entry name" value="LRR RECEPTOR-LIKE KINASE"/>
    <property type="match status" value="1"/>
</dbReference>
<feature type="region of interest" description="Disordered" evidence="12">
    <location>
        <begin position="876"/>
        <end position="895"/>
    </location>
</feature>
<evidence type="ECO:0000256" key="13">
    <source>
        <dbReference type="SAM" id="Phobius"/>
    </source>
</evidence>
<evidence type="ECO:0000256" key="2">
    <source>
        <dbReference type="ARBA" id="ARBA00009592"/>
    </source>
</evidence>
<dbReference type="SUPFAM" id="SSF52058">
    <property type="entry name" value="L domain-like"/>
    <property type="match status" value="3"/>
</dbReference>
<name>A0AAX6DLI0_IRIPA</name>
<dbReference type="SMART" id="SM00369">
    <property type="entry name" value="LRR_TYP"/>
    <property type="match status" value="13"/>
</dbReference>
<feature type="transmembrane region" description="Helical" evidence="13">
    <location>
        <begin position="903"/>
        <end position="924"/>
    </location>
</feature>
<gene>
    <name evidence="16" type="ORF">M6B38_238755</name>
</gene>
<comment type="subcellular location">
    <subcellularLocation>
        <location evidence="1">Cell membrane</location>
        <topology evidence="1">Single-pass type I membrane protein</topology>
    </subcellularLocation>
</comment>
<dbReference type="FunFam" id="3.80.10.10:FF:000041">
    <property type="entry name" value="LRR receptor-like serine/threonine-protein kinase ERECTA"/>
    <property type="match status" value="3"/>
</dbReference>
<keyword evidence="5 13" id="KW-0812">Transmembrane</keyword>
<dbReference type="AlphaFoldDB" id="A0AAX6DLI0"/>